<comment type="caution">
    <text evidence="2">The sequence shown here is derived from an EMBL/GenBank/DDBJ whole genome shotgun (WGS) entry which is preliminary data.</text>
</comment>
<feature type="compositionally biased region" description="Low complexity" evidence="1">
    <location>
        <begin position="37"/>
        <end position="65"/>
    </location>
</feature>
<proteinExistence type="predicted"/>
<name>A0A066YUN1_9ACTN</name>
<evidence type="ECO:0000313" key="2">
    <source>
        <dbReference type="EMBL" id="KDN85238.1"/>
    </source>
</evidence>
<dbReference type="EMBL" id="JNBY01000086">
    <property type="protein sequence ID" value="KDN85238.1"/>
    <property type="molecule type" value="Genomic_DNA"/>
</dbReference>
<dbReference type="Proteomes" id="UP000027178">
    <property type="component" value="Unassembled WGS sequence"/>
</dbReference>
<reference evidence="2 3" key="1">
    <citation type="submission" date="2014-05" db="EMBL/GenBank/DDBJ databases">
        <title>Draft Genome Sequence of Kitasatospora cheerisanensis KCTC 2395.</title>
        <authorList>
            <person name="Nam D.H."/>
        </authorList>
    </citation>
    <scope>NUCLEOTIDE SEQUENCE [LARGE SCALE GENOMIC DNA]</scope>
    <source>
        <strain evidence="2 3">KCTC 2395</strain>
    </source>
</reference>
<protein>
    <submittedName>
        <fullName evidence="2">Uncharacterized protein</fullName>
    </submittedName>
</protein>
<keyword evidence="3" id="KW-1185">Reference proteome</keyword>
<evidence type="ECO:0000256" key="1">
    <source>
        <dbReference type="SAM" id="MobiDB-lite"/>
    </source>
</evidence>
<organism evidence="2 3">
    <name type="scientific">Kitasatospora cheerisanensis KCTC 2395</name>
    <dbReference type="NCBI Taxonomy" id="1348663"/>
    <lineage>
        <taxon>Bacteria</taxon>
        <taxon>Bacillati</taxon>
        <taxon>Actinomycetota</taxon>
        <taxon>Actinomycetes</taxon>
        <taxon>Kitasatosporales</taxon>
        <taxon>Streptomycetaceae</taxon>
        <taxon>Kitasatospora</taxon>
    </lineage>
</organism>
<evidence type="ECO:0000313" key="3">
    <source>
        <dbReference type="Proteomes" id="UP000027178"/>
    </source>
</evidence>
<accession>A0A066YUN1</accession>
<dbReference type="AlphaFoldDB" id="A0A066YUN1"/>
<dbReference type="HOGENOM" id="CLU_2058242_0_0_11"/>
<feature type="region of interest" description="Disordered" evidence="1">
    <location>
        <begin position="1"/>
        <end position="104"/>
    </location>
</feature>
<gene>
    <name evidence="2" type="ORF">KCH_30570</name>
</gene>
<sequence>MGDQQLAHRPGVGGGGVHRRQAGRRADRPGRPGGGAVDQRAAGRAQAGGAVAAAGAAGGDQQVEQGGEDRCGSGSGPVGGAAARHGTPPERSPGGDFSHTVGGVRRVVQSFTTVSPVGG</sequence>